<evidence type="ECO:0000313" key="2">
    <source>
        <dbReference type="EMBL" id="KAG6754370.1"/>
    </source>
</evidence>
<protein>
    <submittedName>
        <fullName evidence="2">Uncharacterized protein</fullName>
    </submittedName>
</protein>
<gene>
    <name evidence="2" type="ORF">POTOM_042409</name>
</gene>
<organism evidence="2 3">
    <name type="scientific">Populus tomentosa</name>
    <name type="common">Chinese white poplar</name>
    <dbReference type="NCBI Taxonomy" id="118781"/>
    <lineage>
        <taxon>Eukaryota</taxon>
        <taxon>Viridiplantae</taxon>
        <taxon>Streptophyta</taxon>
        <taxon>Embryophyta</taxon>
        <taxon>Tracheophyta</taxon>
        <taxon>Spermatophyta</taxon>
        <taxon>Magnoliopsida</taxon>
        <taxon>eudicotyledons</taxon>
        <taxon>Gunneridae</taxon>
        <taxon>Pentapetalae</taxon>
        <taxon>rosids</taxon>
        <taxon>fabids</taxon>
        <taxon>Malpighiales</taxon>
        <taxon>Salicaceae</taxon>
        <taxon>Saliceae</taxon>
        <taxon>Populus</taxon>
    </lineage>
</organism>
<proteinExistence type="predicted"/>
<sequence>MNLLSMFFTGLVMDLTLTSSTCPVLLFQHKKKKKKSGANMQFLRKIKRRHSSVLWV</sequence>
<keyword evidence="1" id="KW-0812">Transmembrane</keyword>
<evidence type="ECO:0000313" key="3">
    <source>
        <dbReference type="Proteomes" id="UP000886885"/>
    </source>
</evidence>
<keyword evidence="1" id="KW-0472">Membrane</keyword>
<accession>A0A8X8CHC8</accession>
<keyword evidence="3" id="KW-1185">Reference proteome</keyword>
<comment type="caution">
    <text evidence="2">The sequence shown here is derived from an EMBL/GenBank/DDBJ whole genome shotgun (WGS) entry which is preliminary data.</text>
</comment>
<reference evidence="2" key="1">
    <citation type="journal article" date="2020" name="bioRxiv">
        <title>Hybrid origin of Populus tomentosa Carr. identified through genome sequencing and phylogenomic analysis.</title>
        <authorList>
            <person name="An X."/>
            <person name="Gao K."/>
            <person name="Chen Z."/>
            <person name="Li J."/>
            <person name="Yang X."/>
            <person name="Yang X."/>
            <person name="Zhou J."/>
            <person name="Guo T."/>
            <person name="Zhao T."/>
            <person name="Huang S."/>
            <person name="Miao D."/>
            <person name="Khan W.U."/>
            <person name="Rao P."/>
            <person name="Ye M."/>
            <person name="Lei B."/>
            <person name="Liao W."/>
            <person name="Wang J."/>
            <person name="Ji L."/>
            <person name="Li Y."/>
            <person name="Guo B."/>
            <person name="Mustafa N.S."/>
            <person name="Li S."/>
            <person name="Yun Q."/>
            <person name="Keller S.R."/>
            <person name="Mao J."/>
            <person name="Zhang R."/>
            <person name="Strauss S.H."/>
        </authorList>
    </citation>
    <scope>NUCLEOTIDE SEQUENCE</scope>
    <source>
        <strain evidence="2">GM15</strain>
        <tissue evidence="2">Leaf</tissue>
    </source>
</reference>
<dbReference type="AlphaFoldDB" id="A0A8X8CHC8"/>
<evidence type="ECO:0000256" key="1">
    <source>
        <dbReference type="SAM" id="Phobius"/>
    </source>
</evidence>
<dbReference type="Proteomes" id="UP000886885">
    <property type="component" value="Chromosome 12A"/>
</dbReference>
<keyword evidence="1" id="KW-1133">Transmembrane helix</keyword>
<feature type="transmembrane region" description="Helical" evidence="1">
    <location>
        <begin position="6"/>
        <end position="27"/>
    </location>
</feature>
<dbReference type="EMBL" id="JAAWWB010000023">
    <property type="protein sequence ID" value="KAG6754370.1"/>
    <property type="molecule type" value="Genomic_DNA"/>
</dbReference>
<name>A0A8X8CHC8_POPTO</name>